<reference evidence="2 3" key="1">
    <citation type="submission" date="2015-10" db="EMBL/GenBank/DDBJ databases">
        <title>Draft genome sequence of pyrrolomycin-producing Streptomyces vitaminophilus.</title>
        <authorList>
            <person name="Graham D.E."/>
            <person name="Mahan K.M."/>
            <person name="Klingeman D.M."/>
            <person name="Hettich R.L."/>
            <person name="Parry R.J."/>
        </authorList>
    </citation>
    <scope>NUCLEOTIDE SEQUENCE [LARGE SCALE GENOMIC DNA]</scope>
    <source>
        <strain evidence="2 3">ATCC 31673</strain>
    </source>
</reference>
<proteinExistence type="predicted"/>
<dbReference type="OrthoDB" id="4461339at2"/>
<gene>
    <name evidence="2" type="ORF">AQ490_23735</name>
</gene>
<dbReference type="Proteomes" id="UP000050867">
    <property type="component" value="Unassembled WGS sequence"/>
</dbReference>
<evidence type="ECO:0000313" key="3">
    <source>
        <dbReference type="Proteomes" id="UP000050867"/>
    </source>
</evidence>
<dbReference type="RefSeq" id="WP_018384589.1">
    <property type="nucleotide sequence ID" value="NZ_LLZU01000018.1"/>
</dbReference>
<keyword evidence="1" id="KW-0732">Signal</keyword>
<sequence length="252" mass="26184">MPRTTPGHARVRRFAVALSALAVGVTATPATAHAEPAGTSQAPAPVEFDTRGCPDRADLPAGAAPADWRCEVMSATGRLTLGRIDQAIDVPMTLTFAEGTVDGEYQQVFGEMKAAPLPVLGTTWKVTPRYAGYSDFQADDQRRGELALTFPITGPGVPHGCTIGTDDAPVHLVLQQTDPTTVVSRDPLVVSFGVADDGFAAPRVSGCGRLGPALDAVLRLPSPSGANAIDLDARTALYPYEQLAPATPAQAG</sequence>
<evidence type="ECO:0008006" key="4">
    <source>
        <dbReference type="Google" id="ProtNLM"/>
    </source>
</evidence>
<dbReference type="eggNOG" id="ENOG5033YUM">
    <property type="taxonomic scope" value="Bacteria"/>
</dbReference>
<organism evidence="2 3">
    <name type="scientific">Wenjunlia vitaminophila</name>
    <name type="common">Streptomyces vitaminophilus</name>
    <dbReference type="NCBI Taxonomy" id="76728"/>
    <lineage>
        <taxon>Bacteria</taxon>
        <taxon>Bacillati</taxon>
        <taxon>Actinomycetota</taxon>
        <taxon>Actinomycetes</taxon>
        <taxon>Kitasatosporales</taxon>
        <taxon>Streptomycetaceae</taxon>
        <taxon>Wenjunlia</taxon>
    </lineage>
</organism>
<comment type="caution">
    <text evidence="2">The sequence shown here is derived from an EMBL/GenBank/DDBJ whole genome shotgun (WGS) entry which is preliminary data.</text>
</comment>
<evidence type="ECO:0000256" key="1">
    <source>
        <dbReference type="SAM" id="SignalP"/>
    </source>
</evidence>
<feature type="chain" id="PRO_5006670617" description="Secreted protein" evidence="1">
    <location>
        <begin position="35"/>
        <end position="252"/>
    </location>
</feature>
<feature type="signal peptide" evidence="1">
    <location>
        <begin position="1"/>
        <end position="34"/>
    </location>
</feature>
<accession>A0A0T6LS54</accession>
<dbReference type="STRING" id="76728.AQ490_23735"/>
<protein>
    <recommendedName>
        <fullName evidence="4">Secreted protein</fullName>
    </recommendedName>
</protein>
<keyword evidence="3" id="KW-1185">Reference proteome</keyword>
<dbReference type="AlphaFoldDB" id="A0A0T6LS54"/>
<name>A0A0T6LS54_WENVI</name>
<dbReference type="EMBL" id="LLZU01000018">
    <property type="protein sequence ID" value="KRV48870.1"/>
    <property type="molecule type" value="Genomic_DNA"/>
</dbReference>
<evidence type="ECO:0000313" key="2">
    <source>
        <dbReference type="EMBL" id="KRV48870.1"/>
    </source>
</evidence>